<dbReference type="AlphaFoldDB" id="A0A059CMS0"/>
<evidence type="ECO:0000313" key="1">
    <source>
        <dbReference type="EMBL" id="KCW79519.1"/>
    </source>
</evidence>
<organism evidence="1">
    <name type="scientific">Eucalyptus grandis</name>
    <name type="common">Flooded gum</name>
    <dbReference type="NCBI Taxonomy" id="71139"/>
    <lineage>
        <taxon>Eukaryota</taxon>
        <taxon>Viridiplantae</taxon>
        <taxon>Streptophyta</taxon>
        <taxon>Embryophyta</taxon>
        <taxon>Tracheophyta</taxon>
        <taxon>Spermatophyta</taxon>
        <taxon>Magnoliopsida</taxon>
        <taxon>eudicotyledons</taxon>
        <taxon>Gunneridae</taxon>
        <taxon>Pentapetalae</taxon>
        <taxon>rosids</taxon>
        <taxon>malvids</taxon>
        <taxon>Myrtales</taxon>
        <taxon>Myrtaceae</taxon>
        <taxon>Myrtoideae</taxon>
        <taxon>Eucalypteae</taxon>
        <taxon>Eucalyptus</taxon>
    </lineage>
</organism>
<protein>
    <submittedName>
        <fullName evidence="1">Uncharacterized protein</fullName>
    </submittedName>
</protein>
<dbReference type="InParanoid" id="A0A059CMS0"/>
<accession>A0A059CMS0</accession>
<sequence>MPKWQCCHQTASRRIADEGNIIDPCPEKQSDRGLSTVSATSSYVQVNGGSHAHMKKPLFLEFYVPY</sequence>
<proteinExistence type="predicted"/>
<dbReference type="Gramene" id="KCW79519">
    <property type="protein sequence ID" value="KCW79519"/>
    <property type="gene ID" value="EUGRSUZ_C00896"/>
</dbReference>
<dbReference type="EMBL" id="KK198755">
    <property type="protein sequence ID" value="KCW79519.1"/>
    <property type="molecule type" value="Genomic_DNA"/>
</dbReference>
<name>A0A059CMS0_EUCGR</name>
<gene>
    <name evidence="1" type="ORF">EUGRSUZ_C00896</name>
</gene>
<reference evidence="1" key="1">
    <citation type="submission" date="2013-07" db="EMBL/GenBank/DDBJ databases">
        <title>The genome of Eucalyptus grandis.</title>
        <authorList>
            <person name="Schmutz J."/>
            <person name="Hayes R."/>
            <person name="Myburg A."/>
            <person name="Tuskan G."/>
            <person name="Grattapaglia D."/>
            <person name="Rokhsar D.S."/>
        </authorList>
    </citation>
    <scope>NUCLEOTIDE SEQUENCE</scope>
    <source>
        <tissue evidence="1">Leaf extractions</tissue>
    </source>
</reference>